<dbReference type="EMBL" id="BAABDU010000007">
    <property type="protein sequence ID" value="GAA3779140.1"/>
    <property type="molecule type" value="Genomic_DNA"/>
</dbReference>
<evidence type="ECO:0000313" key="2">
    <source>
        <dbReference type="EMBL" id="GAA3779140.1"/>
    </source>
</evidence>
<keyword evidence="1" id="KW-0732">Signal</keyword>
<accession>A0ABP7H133</accession>
<evidence type="ECO:0000256" key="1">
    <source>
        <dbReference type="SAM" id="SignalP"/>
    </source>
</evidence>
<gene>
    <name evidence="2" type="ORF">GCM10022423_38820</name>
</gene>
<dbReference type="PROSITE" id="PS51257">
    <property type="entry name" value="PROKAR_LIPOPROTEIN"/>
    <property type="match status" value="1"/>
</dbReference>
<sequence length="272" mass="28523">MKKYIKQIAAFALIAVLASCDSADDNVNLTSVGGNAVPTTSSISRLDNNFVLPFNTFTQEGVTVTKVEVFKNTAKVTSDPIIFGDKVTDLTLSEGKGTFNTSVLGSFDVFPVTSGGVTTLTGKTGSYSLAILATYSDGSTTRAPWTLTVGKGISWQGFNDEGKLANTTASGVSEITYGDTTPALVYIAPVKKSTTTITSIVGYWAKNDSTTFAELPLTLKTTAQSVDLAAIPYATYGGLVAGDKITYRFVITATGGQTDQISTTVTFDTDAI</sequence>
<comment type="caution">
    <text evidence="2">The sequence shown here is derived from an EMBL/GenBank/DDBJ whole genome shotgun (WGS) entry which is preliminary data.</text>
</comment>
<reference evidence="3" key="1">
    <citation type="journal article" date="2019" name="Int. J. Syst. Evol. Microbiol.">
        <title>The Global Catalogue of Microorganisms (GCM) 10K type strain sequencing project: providing services to taxonomists for standard genome sequencing and annotation.</title>
        <authorList>
            <consortium name="The Broad Institute Genomics Platform"/>
            <consortium name="The Broad Institute Genome Sequencing Center for Infectious Disease"/>
            <person name="Wu L."/>
            <person name="Ma J."/>
        </authorList>
    </citation>
    <scope>NUCLEOTIDE SEQUENCE [LARGE SCALE GENOMIC DNA]</scope>
    <source>
        <strain evidence="3">JCM 17337</strain>
    </source>
</reference>
<dbReference type="RefSeq" id="WP_345146353.1">
    <property type="nucleotide sequence ID" value="NZ_BAABDU010000007.1"/>
</dbReference>
<organism evidence="2 3">
    <name type="scientific">Flavobacterium ginsengiterrae</name>
    <dbReference type="NCBI Taxonomy" id="871695"/>
    <lineage>
        <taxon>Bacteria</taxon>
        <taxon>Pseudomonadati</taxon>
        <taxon>Bacteroidota</taxon>
        <taxon>Flavobacteriia</taxon>
        <taxon>Flavobacteriales</taxon>
        <taxon>Flavobacteriaceae</taxon>
        <taxon>Flavobacterium</taxon>
    </lineage>
</organism>
<keyword evidence="3" id="KW-1185">Reference proteome</keyword>
<protein>
    <recommendedName>
        <fullName evidence="4">DUF5017 domain-containing protein</fullName>
    </recommendedName>
</protein>
<dbReference type="Proteomes" id="UP001500748">
    <property type="component" value="Unassembled WGS sequence"/>
</dbReference>
<name>A0ABP7H133_9FLAO</name>
<feature type="signal peptide" evidence="1">
    <location>
        <begin position="1"/>
        <end position="23"/>
    </location>
</feature>
<feature type="chain" id="PRO_5046257706" description="DUF5017 domain-containing protein" evidence="1">
    <location>
        <begin position="24"/>
        <end position="272"/>
    </location>
</feature>
<evidence type="ECO:0008006" key="4">
    <source>
        <dbReference type="Google" id="ProtNLM"/>
    </source>
</evidence>
<proteinExistence type="predicted"/>
<evidence type="ECO:0000313" key="3">
    <source>
        <dbReference type="Proteomes" id="UP001500748"/>
    </source>
</evidence>